<gene>
    <name evidence="2" type="ORF">ERS852540_01756</name>
</gene>
<sequence length="343" mass="39749">MPKTYDKKAWLEQKELTKEENLKIIQNIVNNFKEDPEKILEFIDFQSRFYNYSTRNTILIYAQNPGALFVGSFAAIKKITDELAKEHKLPNGELPYYGIKKGAKSIKIFVPQKITYLKNESGDWIQLSKADKQMQLEYKKGNIESYQRLGFGIGSVFDISQTNLPIELYPTVISEGFGEESEIHKQFAEYIMDFCKQHNIEVKDMNEETVTIRGLARNDNIIELNPLLNDTGRLSTLLHEVGHELLHFSANSNKMSIEQKEIEADIFSMLMLRRYGFEIPDSRSKHFVDNYRSLDDKDGKLLQESFDRVMKEYSKTVQLISTEFAEEMQATEEVSNQITMVMG</sequence>
<dbReference type="STRING" id="39492.ERS852540_01756"/>
<dbReference type="EMBL" id="CZBY01000014">
    <property type="protein sequence ID" value="CUQ88634.1"/>
    <property type="molecule type" value="Genomic_DNA"/>
</dbReference>
<name>A0A174ZN97_9FIRM</name>
<feature type="domain" description="IrrE N-terminal-like" evidence="1">
    <location>
        <begin position="195"/>
        <end position="277"/>
    </location>
</feature>
<evidence type="ECO:0000313" key="3">
    <source>
        <dbReference type="Proteomes" id="UP000095662"/>
    </source>
</evidence>
<proteinExistence type="predicted"/>
<dbReference type="AlphaFoldDB" id="A0A174ZN97"/>
<dbReference type="Pfam" id="PF06114">
    <property type="entry name" value="Peptidase_M78"/>
    <property type="match status" value="1"/>
</dbReference>
<dbReference type="OrthoDB" id="9803716at2"/>
<protein>
    <submittedName>
        <fullName evidence="2">Domain of uncharacterized function (DUF955)</fullName>
    </submittedName>
</protein>
<accession>A0A174ZN97</accession>
<organism evidence="2 3">
    <name type="scientific">[Eubacterium] siraeum</name>
    <dbReference type="NCBI Taxonomy" id="39492"/>
    <lineage>
        <taxon>Bacteria</taxon>
        <taxon>Bacillati</taxon>
        <taxon>Bacillota</taxon>
        <taxon>Clostridia</taxon>
        <taxon>Eubacteriales</taxon>
        <taxon>Oscillospiraceae</taxon>
        <taxon>Oscillospiraceae incertae sedis</taxon>
    </lineage>
</organism>
<evidence type="ECO:0000313" key="2">
    <source>
        <dbReference type="EMBL" id="CUQ88634.1"/>
    </source>
</evidence>
<reference evidence="2 3" key="1">
    <citation type="submission" date="2015-09" db="EMBL/GenBank/DDBJ databases">
        <authorList>
            <consortium name="Pathogen Informatics"/>
        </authorList>
    </citation>
    <scope>NUCLEOTIDE SEQUENCE [LARGE SCALE GENOMIC DNA]</scope>
    <source>
        <strain evidence="2 3">2789STDY5834928</strain>
    </source>
</reference>
<dbReference type="InterPro" id="IPR010359">
    <property type="entry name" value="IrrE_HExxH"/>
</dbReference>
<evidence type="ECO:0000259" key="1">
    <source>
        <dbReference type="Pfam" id="PF06114"/>
    </source>
</evidence>
<dbReference type="Proteomes" id="UP000095662">
    <property type="component" value="Unassembled WGS sequence"/>
</dbReference>